<keyword evidence="3 9" id="KW-0132">Cell division</keyword>
<dbReference type="Pfam" id="PF00589">
    <property type="entry name" value="Phage_integrase"/>
    <property type="match status" value="1"/>
</dbReference>
<feature type="active site" evidence="9">
    <location>
        <position position="393"/>
    </location>
</feature>
<feature type="compositionally biased region" description="Low complexity" evidence="10">
    <location>
        <begin position="36"/>
        <end position="45"/>
    </location>
</feature>
<keyword evidence="2 9" id="KW-0963">Cytoplasm</keyword>
<evidence type="ECO:0000256" key="10">
    <source>
        <dbReference type="SAM" id="MobiDB-lite"/>
    </source>
</evidence>
<keyword evidence="7 9" id="KW-0233">DNA recombination</keyword>
<comment type="similarity">
    <text evidence="9">Belongs to the 'phage' integrase family. XerC subfamily.</text>
</comment>
<feature type="compositionally biased region" description="Basic residues" evidence="10">
    <location>
        <begin position="71"/>
        <end position="84"/>
    </location>
</feature>
<name>A0ABN3HHP2_9ACTN</name>
<evidence type="ECO:0000259" key="11">
    <source>
        <dbReference type="PROSITE" id="PS51898"/>
    </source>
</evidence>
<dbReference type="Gene3D" id="1.10.443.10">
    <property type="entry name" value="Intergrase catalytic core"/>
    <property type="match status" value="1"/>
</dbReference>
<dbReference type="HAMAP" id="MF_01808">
    <property type="entry name" value="Recomb_XerC_XerD"/>
    <property type="match status" value="1"/>
</dbReference>
<reference evidence="13 14" key="1">
    <citation type="journal article" date="2019" name="Int. J. Syst. Evol. Microbiol.">
        <title>The Global Catalogue of Microorganisms (GCM) 10K type strain sequencing project: providing services to taxonomists for standard genome sequencing and annotation.</title>
        <authorList>
            <consortium name="The Broad Institute Genomics Platform"/>
            <consortium name="The Broad Institute Genome Sequencing Center for Infectious Disease"/>
            <person name="Wu L."/>
            <person name="Ma J."/>
        </authorList>
    </citation>
    <scope>NUCLEOTIDE SEQUENCE [LARGE SCALE GENOMIC DNA]</scope>
    <source>
        <strain evidence="13 14">JCM 3272</strain>
    </source>
</reference>
<dbReference type="InterPro" id="IPR050090">
    <property type="entry name" value="Tyrosine_recombinase_XerCD"/>
</dbReference>
<keyword evidence="5 9" id="KW-0229">DNA integration</keyword>
<feature type="active site" evidence="9">
    <location>
        <position position="370"/>
    </location>
</feature>
<evidence type="ECO:0000256" key="9">
    <source>
        <dbReference type="HAMAP-Rule" id="MF_01808"/>
    </source>
</evidence>
<sequence length="421" mass="44227">MPARLPDIDATRRPNESSRGAADTDGLPHPEGRLPRVGVDASARGGRAGAGVEEPPRGDDAAEGGSGGRPGARKAGRPGARKAGRPASRGDATQRAGGGAARTAGRGSADAAVAGTAEMHERLPTAMRDAVDDFARYLAAERNRSVHTVRAYVGDVVSLLDHAASEGADAPADLTLTVLRGWLARRRAAGDARTSLARHAASARTFTAWAKREGLIEADPGQRLASPKAHRDLPTVLRADQAEKLVTSPAGRLDAVGLRDRAVLELLYGTGIRVSELCGLDLGDVDRMRRVVRVVGKGDKERSVPYGLPADQAVTEWLRHGRPALEGPQSGTALLLGARGGRLQPGAARRIVDGYARAAGLPHTSPHDLRHSAATHLLEGGADLRSVQELLGHASLSSTQIYTHVSIERLRAAYEQAHPRA</sequence>
<proteinExistence type="inferred from homology"/>
<feature type="active site" evidence="9">
    <location>
        <position position="273"/>
    </location>
</feature>
<keyword evidence="14" id="KW-1185">Reference proteome</keyword>
<evidence type="ECO:0000256" key="5">
    <source>
        <dbReference type="ARBA" id="ARBA00022908"/>
    </source>
</evidence>
<dbReference type="PROSITE" id="PS51898">
    <property type="entry name" value="TYR_RECOMBINASE"/>
    <property type="match status" value="1"/>
</dbReference>
<feature type="region of interest" description="Disordered" evidence="10">
    <location>
        <begin position="1"/>
        <end position="113"/>
    </location>
</feature>
<organism evidence="13 14">
    <name type="scientific">Dactylosporangium salmoneum</name>
    <dbReference type="NCBI Taxonomy" id="53361"/>
    <lineage>
        <taxon>Bacteria</taxon>
        <taxon>Bacillati</taxon>
        <taxon>Actinomycetota</taxon>
        <taxon>Actinomycetes</taxon>
        <taxon>Micromonosporales</taxon>
        <taxon>Micromonosporaceae</taxon>
        <taxon>Dactylosporangium</taxon>
    </lineage>
</organism>
<feature type="active site" evidence="9">
    <location>
        <position position="297"/>
    </location>
</feature>
<feature type="active site" evidence="9">
    <location>
        <position position="367"/>
    </location>
</feature>
<comment type="caution">
    <text evidence="13">The sequence shown here is derived from an EMBL/GenBank/DDBJ whole genome shotgun (WGS) entry which is preliminary data.</text>
</comment>
<dbReference type="InterPro" id="IPR044068">
    <property type="entry name" value="CB"/>
</dbReference>
<gene>
    <name evidence="9" type="primary">xerC</name>
    <name evidence="13" type="ORF">GCM10010170_087780</name>
</gene>
<dbReference type="SUPFAM" id="SSF56349">
    <property type="entry name" value="DNA breaking-rejoining enzymes"/>
    <property type="match status" value="1"/>
</dbReference>
<protein>
    <recommendedName>
        <fullName evidence="9">Tyrosine recombinase XerC</fullName>
    </recommendedName>
</protein>
<dbReference type="SUPFAM" id="SSF47823">
    <property type="entry name" value="lambda integrase-like, N-terminal domain"/>
    <property type="match status" value="1"/>
</dbReference>
<evidence type="ECO:0000313" key="13">
    <source>
        <dbReference type="EMBL" id="GAA2380583.1"/>
    </source>
</evidence>
<dbReference type="InterPro" id="IPR004107">
    <property type="entry name" value="Integrase_SAM-like_N"/>
</dbReference>
<evidence type="ECO:0000259" key="12">
    <source>
        <dbReference type="PROSITE" id="PS51900"/>
    </source>
</evidence>
<dbReference type="InterPro" id="IPR023009">
    <property type="entry name" value="Tyrosine_recombinase_XerC/XerD"/>
</dbReference>
<comment type="subcellular location">
    <subcellularLocation>
        <location evidence="1 9">Cytoplasm</location>
    </subcellularLocation>
</comment>
<dbReference type="InterPro" id="IPR002104">
    <property type="entry name" value="Integrase_catalytic"/>
</dbReference>
<comment type="subunit">
    <text evidence="9">Forms a cyclic heterotetrameric complex composed of two molecules of XerC and two molecules of XerD.</text>
</comment>
<evidence type="ECO:0000256" key="4">
    <source>
        <dbReference type="ARBA" id="ARBA00022829"/>
    </source>
</evidence>
<dbReference type="PROSITE" id="PS51900">
    <property type="entry name" value="CB"/>
    <property type="match status" value="1"/>
</dbReference>
<dbReference type="PANTHER" id="PTHR30349:SF77">
    <property type="entry name" value="TYROSINE RECOMBINASE XERC"/>
    <property type="match status" value="1"/>
</dbReference>
<dbReference type="Pfam" id="PF02899">
    <property type="entry name" value="Phage_int_SAM_1"/>
    <property type="match status" value="1"/>
</dbReference>
<dbReference type="CDD" id="cd00798">
    <property type="entry name" value="INT_XerDC_C"/>
    <property type="match status" value="1"/>
</dbReference>
<evidence type="ECO:0000256" key="2">
    <source>
        <dbReference type="ARBA" id="ARBA00022490"/>
    </source>
</evidence>
<feature type="compositionally biased region" description="Basic and acidic residues" evidence="10">
    <location>
        <begin position="1"/>
        <end position="16"/>
    </location>
</feature>
<dbReference type="NCBIfam" id="NF001399">
    <property type="entry name" value="PRK00283.1"/>
    <property type="match status" value="1"/>
</dbReference>
<dbReference type="Proteomes" id="UP001501444">
    <property type="component" value="Unassembled WGS sequence"/>
</dbReference>
<evidence type="ECO:0000313" key="14">
    <source>
        <dbReference type="Proteomes" id="UP001501444"/>
    </source>
</evidence>
<keyword evidence="4 9" id="KW-0159">Chromosome partition</keyword>
<dbReference type="EMBL" id="BAAARV010000088">
    <property type="protein sequence ID" value="GAA2380583.1"/>
    <property type="molecule type" value="Genomic_DNA"/>
</dbReference>
<feature type="compositionally biased region" description="Low complexity" evidence="10">
    <location>
        <begin position="85"/>
        <end position="112"/>
    </location>
</feature>
<keyword evidence="6 9" id="KW-0238">DNA-binding</keyword>
<evidence type="ECO:0000256" key="1">
    <source>
        <dbReference type="ARBA" id="ARBA00004496"/>
    </source>
</evidence>
<comment type="function">
    <text evidence="9">Site-specific tyrosine recombinase, which acts by catalyzing the cutting and rejoining of the recombining DNA molecules. The XerC-XerD complex is essential to convert dimers of the bacterial chromosome into monomers to permit their segregation at cell division. It also contributes to the segregational stability of plasmids.</text>
</comment>
<accession>A0ABN3HHP2</accession>
<keyword evidence="8 9" id="KW-0131">Cell cycle</keyword>
<evidence type="ECO:0000256" key="6">
    <source>
        <dbReference type="ARBA" id="ARBA00023125"/>
    </source>
</evidence>
<evidence type="ECO:0000256" key="3">
    <source>
        <dbReference type="ARBA" id="ARBA00022618"/>
    </source>
</evidence>
<dbReference type="InterPro" id="IPR011010">
    <property type="entry name" value="DNA_brk_join_enz"/>
</dbReference>
<feature type="domain" description="Core-binding (CB)" evidence="12">
    <location>
        <begin position="125"/>
        <end position="211"/>
    </location>
</feature>
<dbReference type="Gene3D" id="1.10.150.130">
    <property type="match status" value="1"/>
</dbReference>
<feature type="domain" description="Tyr recombinase" evidence="11">
    <location>
        <begin position="232"/>
        <end position="415"/>
    </location>
</feature>
<evidence type="ECO:0000256" key="7">
    <source>
        <dbReference type="ARBA" id="ARBA00023172"/>
    </source>
</evidence>
<evidence type="ECO:0000256" key="8">
    <source>
        <dbReference type="ARBA" id="ARBA00023306"/>
    </source>
</evidence>
<dbReference type="InterPro" id="IPR013762">
    <property type="entry name" value="Integrase-like_cat_sf"/>
</dbReference>
<dbReference type="PANTHER" id="PTHR30349">
    <property type="entry name" value="PHAGE INTEGRASE-RELATED"/>
    <property type="match status" value="1"/>
</dbReference>
<dbReference type="InterPro" id="IPR010998">
    <property type="entry name" value="Integrase_recombinase_N"/>
</dbReference>
<feature type="active site" description="O-(3'-phospho-DNA)-tyrosine intermediate" evidence="9">
    <location>
        <position position="402"/>
    </location>
</feature>